<dbReference type="VEuPathDB" id="FungiDB:ASPSYDRAFT_901052"/>
<name>A0A1L9TKA6_9EURO</name>
<dbReference type="GO" id="GO:0046872">
    <property type="term" value="F:metal ion binding"/>
    <property type="evidence" value="ECO:0007669"/>
    <property type="project" value="UniProtKB-KW"/>
</dbReference>
<keyword evidence="2" id="KW-0719">Serine esterase</keyword>
<keyword evidence="5 10" id="KW-0732">Signal</keyword>
<keyword evidence="4" id="KW-0479">Metal-binding</keyword>
<comment type="similarity">
    <text evidence="1 10">Belongs to the tannase family.</text>
</comment>
<sequence length="536" mass="57888">MKPKPLKAITIITAASSTAAAAPCTKDAFNLPNASIDTISHHQNNTTIPLPLTVDSCGGPTFQANVTNTICRLVVNISTTPTSTVRIEAWLPDAEAWNGRLLATGTGGEGGCIDYATVQNGAQLGFASFGTNAGHDGSEGYEFFLGKPEVINDFGYRAVHVEAQVGKEVVEQYYGRKPEKSYYQGCSTGGRQGLQSAQLYPGDFDGIIAGAPGINWLRIVASKGILARRIGWPYIHSAAYVRPEQWAAIVEKQVEDFDPLDGVVDGIIDDPTLYSFDPEILACGTGLLNDSLCLSAAQVQSVRAAYLPIADSTGQIVYPAFGLGADTSVFSDNQVDGKPELAYTILQDFWRGAVYNDSTWTPHNFSIADMDNALKINPGRVNAGNPDLGEFYKKGGKIISYHGHCDETVTPRLSMEYYVSVQAALNLTLREIHSFYRLFWVPGMHHCSGGPGASDFGQSYPLDSRALSPDRNVLMALVEWVESDTAPEILVGTKYGDDDVTKIQSQRKHCYYPNRSVWDGSGEPSAAGSWNCKGPA</sequence>
<keyword evidence="6 10" id="KW-0378">Hydrolase</keyword>
<reference evidence="12" key="1">
    <citation type="journal article" date="2017" name="Genome Biol.">
        <title>Comparative genomics reveals high biological diversity and specific adaptations in the industrially and medically important fungal genus Aspergillus.</title>
        <authorList>
            <person name="de Vries R.P."/>
            <person name="Riley R."/>
            <person name="Wiebenga A."/>
            <person name="Aguilar-Osorio G."/>
            <person name="Amillis S."/>
            <person name="Uchima C.A."/>
            <person name="Anderluh G."/>
            <person name="Asadollahi M."/>
            <person name="Askin M."/>
            <person name="Barry K."/>
            <person name="Battaglia E."/>
            <person name="Bayram O."/>
            <person name="Benocci T."/>
            <person name="Braus-Stromeyer S.A."/>
            <person name="Caldana C."/>
            <person name="Canovas D."/>
            <person name="Cerqueira G.C."/>
            <person name="Chen F."/>
            <person name="Chen W."/>
            <person name="Choi C."/>
            <person name="Clum A."/>
            <person name="Dos Santos R.A."/>
            <person name="Damasio A.R."/>
            <person name="Diallinas G."/>
            <person name="Emri T."/>
            <person name="Fekete E."/>
            <person name="Flipphi M."/>
            <person name="Freyberg S."/>
            <person name="Gallo A."/>
            <person name="Gournas C."/>
            <person name="Habgood R."/>
            <person name="Hainaut M."/>
            <person name="Harispe M.L."/>
            <person name="Henrissat B."/>
            <person name="Hilden K.S."/>
            <person name="Hope R."/>
            <person name="Hossain A."/>
            <person name="Karabika E."/>
            <person name="Karaffa L."/>
            <person name="Karanyi Z."/>
            <person name="Krasevec N."/>
            <person name="Kuo A."/>
            <person name="Kusch H."/>
            <person name="LaButti K."/>
            <person name="Lagendijk E.L."/>
            <person name="Lapidus A."/>
            <person name="Levasseur A."/>
            <person name="Lindquist E."/>
            <person name="Lipzen A."/>
            <person name="Logrieco A.F."/>
            <person name="MacCabe A."/>
            <person name="Maekelae M.R."/>
            <person name="Malavazi I."/>
            <person name="Melin P."/>
            <person name="Meyer V."/>
            <person name="Mielnichuk N."/>
            <person name="Miskei M."/>
            <person name="Molnar A.P."/>
            <person name="Mule G."/>
            <person name="Ngan C.Y."/>
            <person name="Orejas M."/>
            <person name="Orosz E."/>
            <person name="Ouedraogo J.P."/>
            <person name="Overkamp K.M."/>
            <person name="Park H.-S."/>
            <person name="Perrone G."/>
            <person name="Piumi F."/>
            <person name="Punt P.J."/>
            <person name="Ram A.F."/>
            <person name="Ramon A."/>
            <person name="Rauscher S."/>
            <person name="Record E."/>
            <person name="Riano-Pachon D.M."/>
            <person name="Robert V."/>
            <person name="Roehrig J."/>
            <person name="Ruller R."/>
            <person name="Salamov A."/>
            <person name="Salih N.S."/>
            <person name="Samson R.A."/>
            <person name="Sandor E."/>
            <person name="Sanguinetti M."/>
            <person name="Schuetze T."/>
            <person name="Sepcic K."/>
            <person name="Shelest E."/>
            <person name="Sherlock G."/>
            <person name="Sophianopoulou V."/>
            <person name="Squina F.M."/>
            <person name="Sun H."/>
            <person name="Susca A."/>
            <person name="Todd R.B."/>
            <person name="Tsang A."/>
            <person name="Unkles S.E."/>
            <person name="van de Wiele N."/>
            <person name="van Rossen-Uffink D."/>
            <person name="Oliveira J.V."/>
            <person name="Vesth T.C."/>
            <person name="Visser J."/>
            <person name="Yu J.-H."/>
            <person name="Zhou M."/>
            <person name="Andersen M.R."/>
            <person name="Archer D.B."/>
            <person name="Baker S.E."/>
            <person name="Benoit I."/>
            <person name="Brakhage A.A."/>
            <person name="Braus G.H."/>
            <person name="Fischer R."/>
            <person name="Frisvad J.C."/>
            <person name="Goldman G.H."/>
            <person name="Houbraken J."/>
            <person name="Oakley B."/>
            <person name="Pocsi I."/>
            <person name="Scazzocchio C."/>
            <person name="Seiboth B."/>
            <person name="vanKuyk P.A."/>
            <person name="Wortman J."/>
            <person name="Dyer P.S."/>
            <person name="Grigoriev I.V."/>
        </authorList>
    </citation>
    <scope>NUCLEOTIDE SEQUENCE [LARGE SCALE GENOMIC DNA]</scope>
    <source>
        <strain evidence="12">CBS 593.65</strain>
    </source>
</reference>
<dbReference type="PANTHER" id="PTHR33938">
    <property type="entry name" value="FERULOYL ESTERASE B-RELATED"/>
    <property type="match status" value="1"/>
</dbReference>
<evidence type="ECO:0000256" key="6">
    <source>
        <dbReference type="ARBA" id="ARBA00022801"/>
    </source>
</evidence>
<dbReference type="Proteomes" id="UP000184356">
    <property type="component" value="Unassembled WGS sequence"/>
</dbReference>
<dbReference type="Gene3D" id="3.40.50.1820">
    <property type="entry name" value="alpha/beta hydrolase"/>
    <property type="match status" value="1"/>
</dbReference>
<evidence type="ECO:0000313" key="12">
    <source>
        <dbReference type="Proteomes" id="UP000184356"/>
    </source>
</evidence>
<keyword evidence="12" id="KW-1185">Reference proteome</keyword>
<keyword evidence="8" id="KW-1015">Disulfide bond</keyword>
<dbReference type="GO" id="GO:0045493">
    <property type="term" value="P:xylan catabolic process"/>
    <property type="evidence" value="ECO:0007669"/>
    <property type="project" value="UniProtKB-KW"/>
</dbReference>
<evidence type="ECO:0000256" key="2">
    <source>
        <dbReference type="ARBA" id="ARBA00022487"/>
    </source>
</evidence>
<dbReference type="AlphaFoldDB" id="A0A1L9TKA6"/>
<dbReference type="GO" id="GO:0030600">
    <property type="term" value="F:feruloyl esterase activity"/>
    <property type="evidence" value="ECO:0007669"/>
    <property type="project" value="UniProtKB-EC"/>
</dbReference>
<comment type="catalytic activity">
    <reaction evidence="9">
        <text>feruloyl-polysaccharide + H2O = ferulate + polysaccharide.</text>
        <dbReference type="EC" id="3.1.1.73"/>
    </reaction>
</comment>
<evidence type="ECO:0000256" key="1">
    <source>
        <dbReference type="ARBA" id="ARBA00006249"/>
    </source>
</evidence>
<feature type="chain" id="PRO_5011826742" description="Carboxylic ester hydrolase" evidence="10">
    <location>
        <begin position="22"/>
        <end position="536"/>
    </location>
</feature>
<evidence type="ECO:0000313" key="11">
    <source>
        <dbReference type="EMBL" id="OJJ59811.1"/>
    </source>
</evidence>
<proteinExistence type="inferred from homology"/>
<feature type="signal peptide" evidence="10">
    <location>
        <begin position="1"/>
        <end position="21"/>
    </location>
</feature>
<dbReference type="InterPro" id="IPR029058">
    <property type="entry name" value="AB_hydrolase_fold"/>
</dbReference>
<keyword evidence="3" id="KW-0858">Xylan degradation</keyword>
<keyword evidence="3" id="KW-0624">Polysaccharide degradation</keyword>
<gene>
    <name evidence="11" type="ORF">ASPSYDRAFT_901052</name>
</gene>
<evidence type="ECO:0000256" key="4">
    <source>
        <dbReference type="ARBA" id="ARBA00022723"/>
    </source>
</evidence>
<dbReference type="EC" id="3.1.1.-" evidence="10"/>
<dbReference type="GeneID" id="63768351"/>
<evidence type="ECO:0000256" key="3">
    <source>
        <dbReference type="ARBA" id="ARBA00022651"/>
    </source>
</evidence>
<protein>
    <recommendedName>
        <fullName evidence="10">Carboxylic ester hydrolase</fullName>
        <ecNumber evidence="10">3.1.1.-</ecNumber>
    </recommendedName>
</protein>
<dbReference type="EMBL" id="KV878585">
    <property type="protein sequence ID" value="OJJ59811.1"/>
    <property type="molecule type" value="Genomic_DNA"/>
</dbReference>
<evidence type="ECO:0000256" key="8">
    <source>
        <dbReference type="ARBA" id="ARBA00023157"/>
    </source>
</evidence>
<dbReference type="SUPFAM" id="SSF53474">
    <property type="entry name" value="alpha/beta-Hydrolases"/>
    <property type="match status" value="1"/>
</dbReference>
<evidence type="ECO:0000256" key="7">
    <source>
        <dbReference type="ARBA" id="ARBA00022837"/>
    </source>
</evidence>
<dbReference type="OrthoDB" id="3039123at2759"/>
<keyword evidence="3" id="KW-0119">Carbohydrate metabolism</keyword>
<dbReference type="PANTHER" id="PTHR33938:SF15">
    <property type="entry name" value="FERULOYL ESTERASE B-RELATED"/>
    <property type="match status" value="1"/>
</dbReference>
<evidence type="ECO:0000256" key="5">
    <source>
        <dbReference type="ARBA" id="ARBA00022729"/>
    </source>
</evidence>
<dbReference type="RefSeq" id="XP_040703617.1">
    <property type="nucleotide sequence ID" value="XM_040852278.1"/>
</dbReference>
<accession>A0A1L9TKA6</accession>
<dbReference type="Pfam" id="PF07519">
    <property type="entry name" value="Tannase"/>
    <property type="match status" value="1"/>
</dbReference>
<organism evidence="11 12">
    <name type="scientific">Aspergillus sydowii CBS 593.65</name>
    <dbReference type="NCBI Taxonomy" id="1036612"/>
    <lineage>
        <taxon>Eukaryota</taxon>
        <taxon>Fungi</taxon>
        <taxon>Dikarya</taxon>
        <taxon>Ascomycota</taxon>
        <taxon>Pezizomycotina</taxon>
        <taxon>Eurotiomycetes</taxon>
        <taxon>Eurotiomycetidae</taxon>
        <taxon>Eurotiales</taxon>
        <taxon>Aspergillaceae</taxon>
        <taxon>Aspergillus</taxon>
        <taxon>Aspergillus subgen. Nidulantes</taxon>
    </lineage>
</organism>
<evidence type="ECO:0000256" key="10">
    <source>
        <dbReference type="RuleBase" id="RU361238"/>
    </source>
</evidence>
<dbReference type="InterPro" id="IPR011118">
    <property type="entry name" value="Tannase/feruloyl_esterase"/>
</dbReference>
<keyword evidence="7" id="KW-0106">Calcium</keyword>
<evidence type="ECO:0000256" key="9">
    <source>
        <dbReference type="ARBA" id="ARBA00034075"/>
    </source>
</evidence>
<dbReference type="STRING" id="1036612.A0A1L9TKA6"/>